<feature type="region of interest" description="Disordered" evidence="2">
    <location>
        <begin position="1"/>
        <end position="23"/>
    </location>
</feature>
<feature type="transmembrane region" description="Helical" evidence="3">
    <location>
        <begin position="420"/>
        <end position="442"/>
    </location>
</feature>
<organism evidence="5 6">
    <name type="scientific">Phytophthora sojae (strain P6497)</name>
    <name type="common">Soybean stem and root rot agent</name>
    <name type="synonym">Phytophthora megasperma f. sp. glycines</name>
    <dbReference type="NCBI Taxonomy" id="1094619"/>
    <lineage>
        <taxon>Eukaryota</taxon>
        <taxon>Sar</taxon>
        <taxon>Stramenopiles</taxon>
        <taxon>Oomycota</taxon>
        <taxon>Peronosporomycetes</taxon>
        <taxon>Peronosporales</taxon>
        <taxon>Peronosporaceae</taxon>
        <taxon>Phytophthora</taxon>
    </lineage>
</organism>
<evidence type="ECO:0000256" key="3">
    <source>
        <dbReference type="SAM" id="Phobius"/>
    </source>
</evidence>
<protein>
    <recommendedName>
        <fullName evidence="4">Rab-GAP TBC domain-containing protein</fullName>
    </recommendedName>
</protein>
<dbReference type="InterPro" id="IPR045913">
    <property type="entry name" value="TBC20/Gyp8-like"/>
</dbReference>
<dbReference type="InterPro" id="IPR035969">
    <property type="entry name" value="Rab-GAP_TBC_sf"/>
</dbReference>
<dbReference type="Gene3D" id="1.10.472.80">
    <property type="entry name" value="Ypt/Rab-GAP domain of gyp1p, domain 3"/>
    <property type="match status" value="1"/>
</dbReference>
<feature type="domain" description="Rab-GAP TBC" evidence="4">
    <location>
        <begin position="71"/>
        <end position="262"/>
    </location>
</feature>
<dbReference type="AlphaFoldDB" id="G4YPK9"/>
<accession>G4YPK9</accession>
<evidence type="ECO:0000259" key="4">
    <source>
        <dbReference type="PROSITE" id="PS50086"/>
    </source>
</evidence>
<dbReference type="FunFam" id="1.10.472.80:FF:000100">
    <property type="entry name" value="TBC1 domain protein"/>
    <property type="match status" value="1"/>
</dbReference>
<dbReference type="STRING" id="1094619.G4YPK9"/>
<dbReference type="EMBL" id="JH159151">
    <property type="protein sequence ID" value="EGZ28311.1"/>
    <property type="molecule type" value="Genomic_DNA"/>
</dbReference>
<sequence length="450" mass="50825">MSKKRSANRERGIPGRAPAERERRLIRHKEKELRAVILRLRALDRGDAAAAEERDACFREVRRLAVASKGLVSEEFRRDLWPFLLGVNAAALNGSSNTGNQSHQAHRDAAQVEKDVERSLWHYDVLQGLKESERRVKRRALTHIILGVLGANDELFYFQGYHDIVSVFLLTLGNSKGTLQAVRTVSETYQREPMRSGFEQVMATTRLLFPLLDAADELLYQHLHESGVEPYFALPWMITWFAHQLRRFQDVARLYDVFLVSHPLFSLYVSAAVGGHPSSPNWFDSSANKFASDGLQMTDMQVLLEAKDKILRCERDFGTMHGLLSSLPLAMDVEKVIARAVVLFHQLPPPQLLQRAQLESASKANTYFQFPFGHQPWPSATAPMLKEVPPLPPRQESINHRAIIIMNRDGDKSSYVLGSWQASFIVSAVAIGVVAVASAYTFRDRIGMRV</sequence>
<dbReference type="PROSITE" id="PS50086">
    <property type="entry name" value="TBC_RABGAP"/>
    <property type="match status" value="1"/>
</dbReference>
<evidence type="ECO:0000256" key="1">
    <source>
        <dbReference type="ARBA" id="ARBA00022468"/>
    </source>
</evidence>
<dbReference type="Pfam" id="PF00566">
    <property type="entry name" value="RabGAP-TBC"/>
    <property type="match status" value="1"/>
</dbReference>
<name>G4YPK9_PHYSP</name>
<dbReference type="Gene3D" id="1.10.8.1310">
    <property type="match status" value="1"/>
</dbReference>
<keyword evidence="1" id="KW-0343">GTPase activation</keyword>
<dbReference type="Proteomes" id="UP000002640">
    <property type="component" value="Unassembled WGS sequence"/>
</dbReference>
<reference evidence="5 6" key="1">
    <citation type="journal article" date="2006" name="Science">
        <title>Phytophthora genome sequences uncover evolutionary origins and mechanisms of pathogenesis.</title>
        <authorList>
            <person name="Tyler B.M."/>
            <person name="Tripathy S."/>
            <person name="Zhang X."/>
            <person name="Dehal P."/>
            <person name="Jiang R.H."/>
            <person name="Aerts A."/>
            <person name="Arredondo F.D."/>
            <person name="Baxter L."/>
            <person name="Bensasson D."/>
            <person name="Beynon J.L."/>
            <person name="Chapman J."/>
            <person name="Damasceno C.M."/>
            <person name="Dorrance A.E."/>
            <person name="Dou D."/>
            <person name="Dickerman A.W."/>
            <person name="Dubchak I.L."/>
            <person name="Garbelotto M."/>
            <person name="Gijzen M."/>
            <person name="Gordon S.G."/>
            <person name="Govers F."/>
            <person name="Grunwald N.J."/>
            <person name="Huang W."/>
            <person name="Ivors K.L."/>
            <person name="Jones R.W."/>
            <person name="Kamoun S."/>
            <person name="Krampis K."/>
            <person name="Lamour K.H."/>
            <person name="Lee M.K."/>
            <person name="McDonald W.H."/>
            <person name="Medina M."/>
            <person name="Meijer H.J."/>
            <person name="Nordberg E.K."/>
            <person name="Maclean D.J."/>
            <person name="Ospina-Giraldo M.D."/>
            <person name="Morris P.F."/>
            <person name="Phuntumart V."/>
            <person name="Putnam N.H."/>
            <person name="Rash S."/>
            <person name="Rose J.K."/>
            <person name="Sakihama Y."/>
            <person name="Salamov A.A."/>
            <person name="Savidor A."/>
            <person name="Scheuring C.F."/>
            <person name="Smith B.M."/>
            <person name="Sobral B.W."/>
            <person name="Terry A."/>
            <person name="Torto-Alalibo T.A."/>
            <person name="Win J."/>
            <person name="Xu Z."/>
            <person name="Zhang H."/>
            <person name="Grigoriev I.V."/>
            <person name="Rokhsar D.S."/>
            <person name="Boore J.L."/>
        </authorList>
    </citation>
    <scope>NUCLEOTIDE SEQUENCE [LARGE SCALE GENOMIC DNA]</scope>
    <source>
        <strain evidence="5 6">P6497</strain>
    </source>
</reference>
<dbReference type="SMART" id="SM00164">
    <property type="entry name" value="TBC"/>
    <property type="match status" value="1"/>
</dbReference>
<evidence type="ECO:0000313" key="5">
    <source>
        <dbReference type="EMBL" id="EGZ28311.1"/>
    </source>
</evidence>
<dbReference type="GeneID" id="20641034"/>
<proteinExistence type="predicted"/>
<dbReference type="KEGG" id="psoj:PHYSODRAFT_293891"/>
<dbReference type="SMR" id="G4YPK9"/>
<dbReference type="InParanoid" id="G4YPK9"/>
<dbReference type="GO" id="GO:0005789">
    <property type="term" value="C:endoplasmic reticulum membrane"/>
    <property type="evidence" value="ECO:0007669"/>
    <property type="project" value="TreeGrafter"/>
</dbReference>
<dbReference type="GO" id="GO:0006888">
    <property type="term" value="P:endoplasmic reticulum to Golgi vesicle-mediated transport"/>
    <property type="evidence" value="ECO:0007669"/>
    <property type="project" value="TreeGrafter"/>
</dbReference>
<dbReference type="SUPFAM" id="SSF47923">
    <property type="entry name" value="Ypt/Rab-GAP domain of gyp1p"/>
    <property type="match status" value="2"/>
</dbReference>
<dbReference type="PANTHER" id="PTHR20913">
    <property type="entry name" value="TBC1 DOMAIN FAMILY MEMBER 20/GTPASE"/>
    <property type="match status" value="1"/>
</dbReference>
<dbReference type="PANTHER" id="PTHR20913:SF7">
    <property type="entry name" value="RE60063P"/>
    <property type="match status" value="1"/>
</dbReference>
<dbReference type="InterPro" id="IPR000195">
    <property type="entry name" value="Rab-GAP-TBC_dom"/>
</dbReference>
<gene>
    <name evidence="5" type="ORF">PHYSODRAFT_293891</name>
</gene>
<feature type="compositionally biased region" description="Basic and acidic residues" evidence="2">
    <location>
        <begin position="7"/>
        <end position="23"/>
    </location>
</feature>
<keyword evidence="3" id="KW-1133">Transmembrane helix</keyword>
<keyword evidence="3" id="KW-0472">Membrane</keyword>
<keyword evidence="6" id="KW-1185">Reference proteome</keyword>
<dbReference type="OMA" id="VYMFAQI"/>
<evidence type="ECO:0000313" key="6">
    <source>
        <dbReference type="Proteomes" id="UP000002640"/>
    </source>
</evidence>
<evidence type="ECO:0000256" key="2">
    <source>
        <dbReference type="SAM" id="MobiDB-lite"/>
    </source>
</evidence>
<dbReference type="RefSeq" id="XP_009515586.1">
    <property type="nucleotide sequence ID" value="XM_009517291.1"/>
</dbReference>
<dbReference type="GO" id="GO:0005096">
    <property type="term" value="F:GTPase activator activity"/>
    <property type="evidence" value="ECO:0007669"/>
    <property type="project" value="UniProtKB-KW"/>
</dbReference>
<keyword evidence="3" id="KW-0812">Transmembrane</keyword>